<dbReference type="Proteomes" id="UP001054945">
    <property type="component" value="Unassembled WGS sequence"/>
</dbReference>
<proteinExistence type="predicted"/>
<evidence type="ECO:0000313" key="2">
    <source>
        <dbReference type="Proteomes" id="UP001054945"/>
    </source>
</evidence>
<evidence type="ECO:0000313" key="1">
    <source>
        <dbReference type="EMBL" id="GIY13087.1"/>
    </source>
</evidence>
<keyword evidence="2" id="KW-1185">Reference proteome</keyword>
<dbReference type="EMBL" id="BPLR01006891">
    <property type="protein sequence ID" value="GIY13087.1"/>
    <property type="molecule type" value="Genomic_DNA"/>
</dbReference>
<reference evidence="1 2" key="1">
    <citation type="submission" date="2021-06" db="EMBL/GenBank/DDBJ databases">
        <title>Caerostris extrusa draft genome.</title>
        <authorList>
            <person name="Kono N."/>
            <person name="Arakawa K."/>
        </authorList>
    </citation>
    <scope>NUCLEOTIDE SEQUENCE [LARGE SCALE GENOMIC DNA]</scope>
</reference>
<comment type="caution">
    <text evidence="1">The sequence shown here is derived from an EMBL/GenBank/DDBJ whole genome shotgun (WGS) entry which is preliminary data.</text>
</comment>
<dbReference type="AlphaFoldDB" id="A0AAV4QV18"/>
<accession>A0AAV4QV18</accession>
<protein>
    <submittedName>
        <fullName evidence="1">Uncharacterized protein</fullName>
    </submittedName>
</protein>
<gene>
    <name evidence="1" type="ORF">CEXT_62741</name>
</gene>
<name>A0AAV4QV18_CAEEX</name>
<sequence length="159" mass="18094">MVFTNGGDILSEDIQRITDLKFIRTGEEGRQCETPLLLLIRRNENVRRGLQSWSVYVCRLIDVPVSSYKRLIGLDDLSIFWSSFPLLKEGRKSVNVGGYFRLELHLANKSDNAYMERLVHSEAPINNRETQGPLNGAQTVYYPPSTLEALIKSSPDRAH</sequence>
<organism evidence="1 2">
    <name type="scientific">Caerostris extrusa</name>
    <name type="common">Bark spider</name>
    <name type="synonym">Caerostris bankana</name>
    <dbReference type="NCBI Taxonomy" id="172846"/>
    <lineage>
        <taxon>Eukaryota</taxon>
        <taxon>Metazoa</taxon>
        <taxon>Ecdysozoa</taxon>
        <taxon>Arthropoda</taxon>
        <taxon>Chelicerata</taxon>
        <taxon>Arachnida</taxon>
        <taxon>Araneae</taxon>
        <taxon>Araneomorphae</taxon>
        <taxon>Entelegynae</taxon>
        <taxon>Araneoidea</taxon>
        <taxon>Araneidae</taxon>
        <taxon>Caerostris</taxon>
    </lineage>
</organism>